<protein>
    <submittedName>
        <fullName evidence="6">Isoprenylcysteine carboxylmethyltransferase family protein</fullName>
    </submittedName>
</protein>
<feature type="transmembrane region" description="Helical" evidence="5">
    <location>
        <begin position="20"/>
        <end position="41"/>
    </location>
</feature>
<dbReference type="Proteomes" id="UP000652074">
    <property type="component" value="Unassembled WGS sequence"/>
</dbReference>
<gene>
    <name evidence="6" type="ORF">GPA26_13190</name>
</gene>
<dbReference type="Pfam" id="PF04191">
    <property type="entry name" value="PEMT"/>
    <property type="match status" value="1"/>
</dbReference>
<comment type="subcellular location">
    <subcellularLocation>
        <location evidence="1">Endomembrane system</location>
        <topology evidence="1">Multi-pass membrane protein</topology>
    </subcellularLocation>
</comment>
<feature type="transmembrane region" description="Helical" evidence="5">
    <location>
        <begin position="47"/>
        <end position="65"/>
    </location>
</feature>
<reference evidence="6 7" key="1">
    <citation type="submission" date="2019-12" db="EMBL/GenBank/DDBJ databases">
        <title>Comparative genomics gives insights into the taxonomy of the Azoarcus-Aromatoleum group and reveals separate origins of nif in the plant-associated Azoarcus and non-plant-associated Aromatoleum sub-groups.</title>
        <authorList>
            <person name="Lafos M."/>
            <person name="Maluk M."/>
            <person name="Batista M."/>
            <person name="Junghare M."/>
            <person name="Carmona M."/>
            <person name="Faoro H."/>
            <person name="Cruz L.M."/>
            <person name="Battistoni F."/>
            <person name="De Souza E."/>
            <person name="Pedrosa F."/>
            <person name="Chen W.-M."/>
            <person name="Poole P.S."/>
            <person name="Dixon R.A."/>
            <person name="James E.K."/>
        </authorList>
    </citation>
    <scope>NUCLEOTIDE SEQUENCE [LARGE SCALE GENOMIC DNA]</scope>
    <source>
        <strain evidence="6 7">ToN1</strain>
    </source>
</reference>
<dbReference type="PANTHER" id="PTHR43847:SF1">
    <property type="entry name" value="BLL3993 PROTEIN"/>
    <property type="match status" value="1"/>
</dbReference>
<dbReference type="EMBL" id="WTVR01000024">
    <property type="protein sequence ID" value="NMF89424.1"/>
    <property type="molecule type" value="Genomic_DNA"/>
</dbReference>
<sequence length="211" mass="23798">MDISQMPRIPQMIASPRAQIFTGVILSALWGFFAAAHLVTFNLNGKASLLVFGVAETLIAAFFLLRTEPKSFTNNPHEWVVAVLGTFLPLLLRPTSDTPVPFAEWGVLLGSTMQIAAVLSLNRSLALVPALRELKTAGMYRFVRHPIYASYLFNFCFYLAANFSSPNLLIVAVSLTLLLARVYFEERHLAQTPEYRAYRSRVRWRLIPFVF</sequence>
<comment type="caution">
    <text evidence="6">The sequence shown here is derived from an EMBL/GenBank/DDBJ whole genome shotgun (WGS) entry which is preliminary data.</text>
</comment>
<name>A0ABX1MTZ3_9RHOO</name>
<evidence type="ECO:0000313" key="6">
    <source>
        <dbReference type="EMBL" id="NMF89424.1"/>
    </source>
</evidence>
<dbReference type="PANTHER" id="PTHR43847">
    <property type="entry name" value="BLL3993 PROTEIN"/>
    <property type="match status" value="1"/>
</dbReference>
<organism evidence="6 7">
    <name type="scientific">Aromatoleum petrolei</name>
    <dbReference type="NCBI Taxonomy" id="76116"/>
    <lineage>
        <taxon>Bacteria</taxon>
        <taxon>Pseudomonadati</taxon>
        <taxon>Pseudomonadota</taxon>
        <taxon>Betaproteobacteria</taxon>
        <taxon>Rhodocyclales</taxon>
        <taxon>Rhodocyclaceae</taxon>
        <taxon>Aromatoleum</taxon>
    </lineage>
</organism>
<proteinExistence type="predicted"/>
<evidence type="ECO:0000313" key="7">
    <source>
        <dbReference type="Proteomes" id="UP000652074"/>
    </source>
</evidence>
<keyword evidence="4 5" id="KW-0472">Membrane</keyword>
<evidence type="ECO:0000256" key="1">
    <source>
        <dbReference type="ARBA" id="ARBA00004127"/>
    </source>
</evidence>
<keyword evidence="2 5" id="KW-0812">Transmembrane</keyword>
<accession>A0ABX1MTZ3</accession>
<evidence type="ECO:0000256" key="2">
    <source>
        <dbReference type="ARBA" id="ARBA00022692"/>
    </source>
</evidence>
<evidence type="ECO:0000256" key="3">
    <source>
        <dbReference type="ARBA" id="ARBA00022989"/>
    </source>
</evidence>
<dbReference type="InterPro" id="IPR007318">
    <property type="entry name" value="Phopholipid_MeTrfase"/>
</dbReference>
<evidence type="ECO:0000256" key="5">
    <source>
        <dbReference type="SAM" id="Phobius"/>
    </source>
</evidence>
<dbReference type="RefSeq" id="WP_169206796.1">
    <property type="nucleotide sequence ID" value="NZ_CP059560.1"/>
</dbReference>
<keyword evidence="3 5" id="KW-1133">Transmembrane helix</keyword>
<evidence type="ECO:0000256" key="4">
    <source>
        <dbReference type="ARBA" id="ARBA00023136"/>
    </source>
</evidence>
<dbReference type="Gene3D" id="1.20.120.1630">
    <property type="match status" value="1"/>
</dbReference>
<dbReference type="InterPro" id="IPR052527">
    <property type="entry name" value="Metal_cation-efflux_comp"/>
</dbReference>
<keyword evidence="7" id="KW-1185">Reference proteome</keyword>